<organism evidence="2 3">
    <name type="scientific">Dothidotthia symphoricarpi CBS 119687</name>
    <dbReference type="NCBI Taxonomy" id="1392245"/>
    <lineage>
        <taxon>Eukaryota</taxon>
        <taxon>Fungi</taxon>
        <taxon>Dikarya</taxon>
        <taxon>Ascomycota</taxon>
        <taxon>Pezizomycotina</taxon>
        <taxon>Dothideomycetes</taxon>
        <taxon>Pleosporomycetidae</taxon>
        <taxon>Pleosporales</taxon>
        <taxon>Dothidotthiaceae</taxon>
        <taxon>Dothidotthia</taxon>
    </lineage>
</organism>
<evidence type="ECO:0000313" key="2">
    <source>
        <dbReference type="EMBL" id="KAF2131959.1"/>
    </source>
</evidence>
<reference evidence="2" key="1">
    <citation type="journal article" date="2020" name="Stud. Mycol.">
        <title>101 Dothideomycetes genomes: a test case for predicting lifestyles and emergence of pathogens.</title>
        <authorList>
            <person name="Haridas S."/>
            <person name="Albert R."/>
            <person name="Binder M."/>
            <person name="Bloem J."/>
            <person name="Labutti K."/>
            <person name="Salamov A."/>
            <person name="Andreopoulos B."/>
            <person name="Baker S."/>
            <person name="Barry K."/>
            <person name="Bills G."/>
            <person name="Bluhm B."/>
            <person name="Cannon C."/>
            <person name="Castanera R."/>
            <person name="Culley D."/>
            <person name="Daum C."/>
            <person name="Ezra D."/>
            <person name="Gonzalez J."/>
            <person name="Henrissat B."/>
            <person name="Kuo A."/>
            <person name="Liang C."/>
            <person name="Lipzen A."/>
            <person name="Lutzoni F."/>
            <person name="Magnuson J."/>
            <person name="Mondo S."/>
            <person name="Nolan M."/>
            <person name="Ohm R."/>
            <person name="Pangilinan J."/>
            <person name="Park H.-J."/>
            <person name="Ramirez L."/>
            <person name="Alfaro M."/>
            <person name="Sun H."/>
            <person name="Tritt A."/>
            <person name="Yoshinaga Y."/>
            <person name="Zwiers L.-H."/>
            <person name="Turgeon B."/>
            <person name="Goodwin S."/>
            <person name="Spatafora J."/>
            <person name="Crous P."/>
            <person name="Grigoriev I."/>
        </authorList>
    </citation>
    <scope>NUCLEOTIDE SEQUENCE</scope>
    <source>
        <strain evidence="2">CBS 119687</strain>
    </source>
</reference>
<dbReference type="EMBL" id="ML977501">
    <property type="protein sequence ID" value="KAF2131959.1"/>
    <property type="molecule type" value="Genomic_DNA"/>
</dbReference>
<dbReference type="AlphaFoldDB" id="A0A6A6AJ43"/>
<name>A0A6A6AJ43_9PLEO</name>
<proteinExistence type="predicted"/>
<accession>A0A6A6AJ43</accession>
<dbReference type="OrthoDB" id="10251048at2759"/>
<protein>
    <submittedName>
        <fullName evidence="2">Uncharacterized protein</fullName>
    </submittedName>
</protein>
<feature type="region of interest" description="Disordered" evidence="1">
    <location>
        <begin position="246"/>
        <end position="268"/>
    </location>
</feature>
<evidence type="ECO:0000313" key="3">
    <source>
        <dbReference type="Proteomes" id="UP000799771"/>
    </source>
</evidence>
<keyword evidence="3" id="KW-1185">Reference proteome</keyword>
<feature type="compositionally biased region" description="Polar residues" evidence="1">
    <location>
        <begin position="660"/>
        <end position="682"/>
    </location>
</feature>
<dbReference type="RefSeq" id="XP_033526346.1">
    <property type="nucleotide sequence ID" value="XM_033667602.1"/>
</dbReference>
<feature type="compositionally biased region" description="Polar residues" evidence="1">
    <location>
        <begin position="250"/>
        <end position="262"/>
    </location>
</feature>
<dbReference type="Proteomes" id="UP000799771">
    <property type="component" value="Unassembled WGS sequence"/>
</dbReference>
<gene>
    <name evidence="2" type="ORF">P153DRAFT_364423</name>
</gene>
<feature type="region of interest" description="Disordered" evidence="1">
    <location>
        <begin position="660"/>
        <end position="686"/>
    </location>
</feature>
<feature type="region of interest" description="Disordered" evidence="1">
    <location>
        <begin position="34"/>
        <end position="74"/>
    </location>
</feature>
<dbReference type="GeneID" id="54408034"/>
<sequence length="699" mass="77368">MARRYQRKDNEIEGEQPTYSCVSLAGIIKLQPNRKKGNKSWRPMRASDLGESRSAEIDASNSTEDVNSILPIDTPTTQDFFTQSTIPGTTRSTSELHAASRYVDSDIAFFNPGGEDNRLTDTRFAFGDNYETVFGKLPDPIRLHEQMGKFDGQVVFIGHPNRDVSAHQWSSSSFQWVNIGRYAHSRGRVEGSLASDRLKTVDTSHDSLRSFKVAAENREKLAVENALRPAPDRMASFSSVSSLAGEATPTLPQGNTLSSLSSRKVRTTPPTVMPATIRRGYLEDPFVASAKPFHPDLTINPEPRSSTMAPTGSLDFEYEFPSKSSTPPIPAFRSTANPTFKDAYVQRELQRLETLNLTTRTREHLSQPTFREVDFGEEAASRFVTSAGCDTPLQRRPIPSPEDMRNRQKVRNKLAEFSEQASRSSLLAQRHIAIPNFASLQTSARSLFPSPGLTVANPHRIVPSLNATAAPYSNLSTVTPTSEVSESEATTVNATAAALQFSDPDGLRHTQEYEIANGLSQQAPTKQSFYGPFFTESKPTAHDPTVSLSIQVDEKEKLINWFRDGQRPARQREYAKTLVSAAATNNRGRSVGTIGETFYPQKKDDYENTPPFVRLYEGLSEYVEEHRNGSGQSYFTRAWKAASPQLRDFSVDGNSSYFSKPNVTSSGEAPYSRSNYPGSSSHAWDGFGSLVSSARARFS</sequence>
<evidence type="ECO:0000256" key="1">
    <source>
        <dbReference type="SAM" id="MobiDB-lite"/>
    </source>
</evidence>